<dbReference type="EMBL" id="JANBVB010000692">
    <property type="protein sequence ID" value="KAJ2892632.1"/>
    <property type="molecule type" value="Genomic_DNA"/>
</dbReference>
<proteinExistence type="predicted"/>
<dbReference type="Proteomes" id="UP001139981">
    <property type="component" value="Unassembled WGS sequence"/>
</dbReference>
<evidence type="ECO:0000313" key="1">
    <source>
        <dbReference type="EMBL" id="KAJ2892632.1"/>
    </source>
</evidence>
<comment type="caution">
    <text evidence="1">The sequence shown here is derived from an EMBL/GenBank/DDBJ whole genome shotgun (WGS) entry which is preliminary data.</text>
</comment>
<name>A0ACC1M355_9FUNG</name>
<gene>
    <name evidence="1" type="ORF">IWW38_003146</name>
</gene>
<keyword evidence="2" id="KW-1185">Reference proteome</keyword>
<accession>A0ACC1M355</accession>
<reference evidence="1" key="1">
    <citation type="submission" date="2022-07" db="EMBL/GenBank/DDBJ databases">
        <title>Phylogenomic reconstructions and comparative analyses of Kickxellomycotina fungi.</title>
        <authorList>
            <person name="Reynolds N.K."/>
            <person name="Stajich J.E."/>
            <person name="Barry K."/>
            <person name="Grigoriev I.V."/>
            <person name="Crous P."/>
            <person name="Smith M.E."/>
        </authorList>
    </citation>
    <scope>NUCLEOTIDE SEQUENCE</scope>
    <source>
        <strain evidence="1">CBS 190363</strain>
    </source>
</reference>
<organism evidence="1 2">
    <name type="scientific">Coemansia aciculifera</name>
    <dbReference type="NCBI Taxonomy" id="417176"/>
    <lineage>
        <taxon>Eukaryota</taxon>
        <taxon>Fungi</taxon>
        <taxon>Fungi incertae sedis</taxon>
        <taxon>Zoopagomycota</taxon>
        <taxon>Kickxellomycotina</taxon>
        <taxon>Kickxellomycetes</taxon>
        <taxon>Kickxellales</taxon>
        <taxon>Kickxellaceae</taxon>
        <taxon>Coemansia</taxon>
    </lineage>
</organism>
<protein>
    <submittedName>
        <fullName evidence="1">Uncharacterized protein</fullName>
    </submittedName>
</protein>
<evidence type="ECO:0000313" key="2">
    <source>
        <dbReference type="Proteomes" id="UP001139981"/>
    </source>
</evidence>
<sequence>MVCSICQESFFKATPKSARRTTHGSSSNSAAATAARNGHRPAALGCGHTFHKKCIDAWFVSSSAQLCPQCKVAHVGPVTILFIELDEEDIAASKGGEKSKKRERRARPSDNCPCGNSELRQLAMGMMSLNIEDKDIEYYTLCELARRNEELEDMNEELQDELNDAYYALEQGGGGGDDEELDELTEQLAEQCNLNRRTEASLEEKSQDLWAAQVQMASLRDRLASLETLSGRHRTHIGNLQRALAERKRELAEYQDTYGYI</sequence>